<evidence type="ECO:0008006" key="4">
    <source>
        <dbReference type="Google" id="ProtNLM"/>
    </source>
</evidence>
<keyword evidence="1" id="KW-0812">Transmembrane</keyword>
<dbReference type="OrthoDB" id="1495896at2"/>
<dbReference type="InterPro" id="IPR018037">
    <property type="entry name" value="FixH_proteobacterial"/>
</dbReference>
<comment type="caution">
    <text evidence="2">The sequence shown here is derived from an EMBL/GenBank/DDBJ whole genome shotgun (WGS) entry which is preliminary data.</text>
</comment>
<accession>A0A4Q1KKL9</accession>
<evidence type="ECO:0000313" key="3">
    <source>
        <dbReference type="Proteomes" id="UP000290958"/>
    </source>
</evidence>
<dbReference type="Proteomes" id="UP000290958">
    <property type="component" value="Unassembled WGS sequence"/>
</dbReference>
<sequence>MRDTNRVRHFTGHHMAAILISFFAVVVTVNLVMARYASATFGGTVVDNSYVASQKFNGWLEKARKEKALGWAVSAPMRDESSHIVLRLKDASGEPLNGAGLTARAEHPLGRAPEQALRFIETAPGTYRSTGPLPDGRWKLRIHIIRGADTLDIAGEAS</sequence>
<dbReference type="PIRSF" id="PIRSF011386">
    <property type="entry name" value="FixH"/>
    <property type="match status" value="1"/>
</dbReference>
<proteinExistence type="predicted"/>
<gene>
    <name evidence="2" type="ORF">EQG66_03605</name>
</gene>
<name>A0A4Q1KKL9_9SPHN</name>
<reference evidence="3" key="1">
    <citation type="submission" date="2019-01" db="EMBL/GenBank/DDBJ databases">
        <title>Cytophagaceae bacterium strain CAR-16.</title>
        <authorList>
            <person name="Chen W.-M."/>
        </authorList>
    </citation>
    <scope>NUCLEOTIDE SEQUENCE [LARGE SCALE GENOMIC DNA]</scope>
    <source>
        <strain evidence="3">CHR27</strain>
    </source>
</reference>
<protein>
    <recommendedName>
        <fullName evidence="4">Nitrogen fixation protein FixH</fullName>
    </recommendedName>
</protein>
<dbReference type="RefSeq" id="WP_129403163.1">
    <property type="nucleotide sequence ID" value="NZ_SBKP01000002.1"/>
</dbReference>
<evidence type="ECO:0000256" key="1">
    <source>
        <dbReference type="SAM" id="Phobius"/>
    </source>
</evidence>
<keyword evidence="3" id="KW-1185">Reference proteome</keyword>
<keyword evidence="1" id="KW-1133">Transmembrane helix</keyword>
<dbReference type="EMBL" id="SBKP01000002">
    <property type="protein sequence ID" value="RXR30413.1"/>
    <property type="molecule type" value="Genomic_DNA"/>
</dbReference>
<evidence type="ECO:0000313" key="2">
    <source>
        <dbReference type="EMBL" id="RXR30413.1"/>
    </source>
</evidence>
<dbReference type="AlphaFoldDB" id="A0A4Q1KKL9"/>
<organism evidence="2 3">
    <name type="scientific">Sphingobium fluviale</name>
    <dbReference type="NCBI Taxonomy" id="2506423"/>
    <lineage>
        <taxon>Bacteria</taxon>
        <taxon>Pseudomonadati</taxon>
        <taxon>Pseudomonadota</taxon>
        <taxon>Alphaproteobacteria</taxon>
        <taxon>Sphingomonadales</taxon>
        <taxon>Sphingomonadaceae</taxon>
        <taxon>Sphingobium</taxon>
    </lineage>
</organism>
<dbReference type="Pfam" id="PF05751">
    <property type="entry name" value="FixH"/>
    <property type="match status" value="1"/>
</dbReference>
<dbReference type="InterPro" id="IPR008620">
    <property type="entry name" value="FixH"/>
</dbReference>
<keyword evidence="1" id="KW-0472">Membrane</keyword>
<feature type="transmembrane region" description="Helical" evidence="1">
    <location>
        <begin position="12"/>
        <end position="33"/>
    </location>
</feature>